<accession>A0A3S3TMT8</accession>
<name>A0A3S3TMT8_9SPHN</name>
<sequence length="173" mass="19396">MLDWIKTAIIMTPVLANGCARDTSISVRDTENVLTLTAEAANKKLLAGYCIRPDLEDNAEKWAGQIGKDGWITAPNDQKFRYRLLPAPEIASLPRTALAAFNKAQAGVNCHHPIVFEKPQFVEFKFQDKRYVEAYVNFSDRCPLCGYGAVARFRKTEGQWKMAPEGIEGTWIS</sequence>
<dbReference type="AlphaFoldDB" id="A0A3S3TMT8"/>
<organism evidence="1 2">
    <name type="scientific">Novosphingobium umbonatum</name>
    <dbReference type="NCBI Taxonomy" id="1908524"/>
    <lineage>
        <taxon>Bacteria</taxon>
        <taxon>Pseudomonadati</taxon>
        <taxon>Pseudomonadota</taxon>
        <taxon>Alphaproteobacteria</taxon>
        <taxon>Sphingomonadales</taxon>
        <taxon>Sphingomonadaceae</taxon>
        <taxon>Novosphingobium</taxon>
    </lineage>
</organism>
<evidence type="ECO:0000313" key="2">
    <source>
        <dbReference type="Proteomes" id="UP000282837"/>
    </source>
</evidence>
<keyword evidence="2" id="KW-1185">Reference proteome</keyword>
<comment type="caution">
    <text evidence="1">The sequence shown here is derived from an EMBL/GenBank/DDBJ whole genome shotgun (WGS) entry which is preliminary data.</text>
</comment>
<dbReference type="EMBL" id="SACO01000007">
    <property type="protein sequence ID" value="RVU04644.1"/>
    <property type="molecule type" value="Genomic_DNA"/>
</dbReference>
<gene>
    <name evidence="1" type="ORF">EOE18_10790</name>
</gene>
<evidence type="ECO:0000313" key="1">
    <source>
        <dbReference type="EMBL" id="RVU04644.1"/>
    </source>
</evidence>
<proteinExistence type="predicted"/>
<dbReference type="Proteomes" id="UP000282837">
    <property type="component" value="Unassembled WGS sequence"/>
</dbReference>
<protein>
    <submittedName>
        <fullName evidence="1">Uncharacterized protein</fullName>
    </submittedName>
</protein>
<reference evidence="1 2" key="1">
    <citation type="submission" date="2019-01" db="EMBL/GenBank/DDBJ databases">
        <authorList>
            <person name="Chen W.-M."/>
        </authorList>
    </citation>
    <scope>NUCLEOTIDE SEQUENCE [LARGE SCALE GENOMIC DNA]</scope>
    <source>
        <strain evidence="1 2">FSY-9</strain>
    </source>
</reference>